<dbReference type="EMBL" id="FUXA01000008">
    <property type="protein sequence ID" value="SJZ72773.1"/>
    <property type="molecule type" value="Genomic_DNA"/>
</dbReference>
<reference evidence="5 6" key="1">
    <citation type="submission" date="2017-02" db="EMBL/GenBank/DDBJ databases">
        <authorList>
            <person name="Peterson S.W."/>
        </authorList>
    </citation>
    <scope>NUCLEOTIDE SEQUENCE [LARGE SCALE GENOMIC DNA]</scope>
    <source>
        <strain evidence="5 6">ATCC 17233</strain>
    </source>
</reference>
<dbReference type="Pfam" id="PF00929">
    <property type="entry name" value="RNase_T"/>
    <property type="match status" value="1"/>
</dbReference>
<evidence type="ECO:0000256" key="2">
    <source>
        <dbReference type="ARBA" id="ARBA00022801"/>
    </source>
</evidence>
<accession>A0A1T4N0G6</accession>
<sequence length="319" mass="37673">MNYIVFDLEWNQSPYGQSGEHPRMPFEIIEIGAVKLNDQFEIIDEYTSLIKPKLYKKLHRSIRAMLNYSEEELKTGKSFKDACSEFLKWCGDDYSFCTWGASDLYYLQSNMDFYYMEKLAFPLKFYNIQQIYADMYDDEGKISKLEKACSELKIPEDEPFHAAINDAKYTARVLAKIKPDNLEERYTFDIYRHPKKKEDEIIARHAGVLERISREYSSKQEAMSDKDLLIIRCAKCGRKCFRKVKWFQNGSSTSMAIGRCVYHGYMSSRIKFKSAGSTEDGVFIVKKTERTNRKGYEEVKARQIELREKRKMKRHKEKE</sequence>
<dbReference type="GO" id="GO:0000175">
    <property type="term" value="F:3'-5'-RNA exonuclease activity"/>
    <property type="evidence" value="ECO:0007669"/>
    <property type="project" value="InterPro"/>
</dbReference>
<keyword evidence="1" id="KW-0540">Nuclease</keyword>
<keyword evidence="6" id="KW-1185">Reference proteome</keyword>
<dbReference type="RefSeq" id="WP_078787247.1">
    <property type="nucleotide sequence ID" value="NZ_CACZYW010000004.1"/>
</dbReference>
<dbReference type="InterPro" id="IPR051274">
    <property type="entry name" value="3-5_Exoribonuclease"/>
</dbReference>
<dbReference type="Gene3D" id="3.30.420.10">
    <property type="entry name" value="Ribonuclease H-like superfamily/Ribonuclease H"/>
    <property type="match status" value="1"/>
</dbReference>
<gene>
    <name evidence="5" type="ORF">SAMN02745110_01408</name>
</gene>
<evidence type="ECO:0000256" key="1">
    <source>
        <dbReference type="ARBA" id="ARBA00022722"/>
    </source>
</evidence>
<evidence type="ECO:0000313" key="5">
    <source>
        <dbReference type="EMBL" id="SJZ72773.1"/>
    </source>
</evidence>
<dbReference type="SUPFAM" id="SSF53098">
    <property type="entry name" value="Ribonuclease H-like"/>
    <property type="match status" value="1"/>
</dbReference>
<name>A0A1T4N0G6_9FIRM</name>
<dbReference type="OrthoDB" id="159416at2"/>
<keyword evidence="2" id="KW-0378">Hydrolase</keyword>
<evidence type="ECO:0000256" key="3">
    <source>
        <dbReference type="ARBA" id="ARBA00022839"/>
    </source>
</evidence>
<keyword evidence="3 5" id="KW-0269">Exonuclease</keyword>
<feature type="domain" description="Exonuclease" evidence="4">
    <location>
        <begin position="2"/>
        <end position="183"/>
    </location>
</feature>
<proteinExistence type="predicted"/>
<dbReference type="PANTHER" id="PTHR23044:SF61">
    <property type="entry name" value="3'-5' EXORIBONUCLEASE 1-RELATED"/>
    <property type="match status" value="1"/>
</dbReference>
<dbReference type="InterPro" id="IPR012337">
    <property type="entry name" value="RNaseH-like_sf"/>
</dbReference>
<dbReference type="Proteomes" id="UP000189857">
    <property type="component" value="Unassembled WGS sequence"/>
</dbReference>
<evidence type="ECO:0000313" key="6">
    <source>
        <dbReference type="Proteomes" id="UP000189857"/>
    </source>
</evidence>
<dbReference type="InterPro" id="IPR036397">
    <property type="entry name" value="RNaseH_sf"/>
</dbReference>
<dbReference type="AlphaFoldDB" id="A0A1T4N0G6"/>
<dbReference type="PANTHER" id="PTHR23044">
    <property type="entry name" value="3'-5' EXONUCLEASE ERI1-RELATED"/>
    <property type="match status" value="1"/>
</dbReference>
<dbReference type="CDD" id="cd06133">
    <property type="entry name" value="ERI-1_3'hExo_like"/>
    <property type="match status" value="1"/>
</dbReference>
<evidence type="ECO:0000259" key="4">
    <source>
        <dbReference type="SMART" id="SM00479"/>
    </source>
</evidence>
<protein>
    <submittedName>
        <fullName evidence="5">Inhibitor of the KinA pathway to sporulation, predicted exonuclease</fullName>
    </submittedName>
</protein>
<dbReference type="InterPro" id="IPR013520">
    <property type="entry name" value="Ribonucl_H"/>
</dbReference>
<dbReference type="InterPro" id="IPR047201">
    <property type="entry name" value="ERI-1_3'hExo-like"/>
</dbReference>
<dbReference type="GO" id="GO:0003676">
    <property type="term" value="F:nucleic acid binding"/>
    <property type="evidence" value="ECO:0007669"/>
    <property type="project" value="InterPro"/>
</dbReference>
<dbReference type="SMART" id="SM00479">
    <property type="entry name" value="EXOIII"/>
    <property type="match status" value="1"/>
</dbReference>
<organism evidence="5 6">
    <name type="scientific">Eubacterium ruminantium</name>
    <dbReference type="NCBI Taxonomy" id="42322"/>
    <lineage>
        <taxon>Bacteria</taxon>
        <taxon>Bacillati</taxon>
        <taxon>Bacillota</taxon>
        <taxon>Clostridia</taxon>
        <taxon>Eubacteriales</taxon>
        <taxon>Eubacteriaceae</taxon>
        <taxon>Eubacterium</taxon>
    </lineage>
</organism>